<feature type="compositionally biased region" description="Low complexity" evidence="1">
    <location>
        <begin position="31"/>
        <end position="50"/>
    </location>
</feature>
<keyword evidence="3" id="KW-1185">Reference proteome</keyword>
<gene>
    <name evidence="2" type="ORF">OSTQU699_LOCUS8145</name>
</gene>
<organism evidence="2 3">
    <name type="scientific">Ostreobium quekettii</name>
    <dbReference type="NCBI Taxonomy" id="121088"/>
    <lineage>
        <taxon>Eukaryota</taxon>
        <taxon>Viridiplantae</taxon>
        <taxon>Chlorophyta</taxon>
        <taxon>core chlorophytes</taxon>
        <taxon>Ulvophyceae</taxon>
        <taxon>TCBD clade</taxon>
        <taxon>Bryopsidales</taxon>
        <taxon>Ostreobineae</taxon>
        <taxon>Ostreobiaceae</taxon>
        <taxon>Ostreobium</taxon>
    </lineage>
</organism>
<proteinExistence type="predicted"/>
<evidence type="ECO:0000313" key="3">
    <source>
        <dbReference type="Proteomes" id="UP000708148"/>
    </source>
</evidence>
<feature type="compositionally biased region" description="Basic and acidic residues" evidence="1">
    <location>
        <begin position="301"/>
        <end position="313"/>
    </location>
</feature>
<accession>A0A8S1J971</accession>
<dbReference type="AlphaFoldDB" id="A0A8S1J971"/>
<dbReference type="Proteomes" id="UP000708148">
    <property type="component" value="Unassembled WGS sequence"/>
</dbReference>
<evidence type="ECO:0000313" key="2">
    <source>
        <dbReference type="EMBL" id="CAD7702788.1"/>
    </source>
</evidence>
<feature type="compositionally biased region" description="Basic residues" evidence="1">
    <location>
        <begin position="573"/>
        <end position="582"/>
    </location>
</feature>
<name>A0A8S1J971_9CHLO</name>
<sequence>MRGSRRMVPLARLQSCARRARLLSPFPKPWSPFSSSSDGPDAPGDPDAQPNGHGRGRGRGALPKGYREPADAFEFRLRERKGEALAGMGRGAASGKLAERVGLMPMADDGIGEAGRSQVAGGAPGPRDDRARRYGEGGESGAAAGDAGAPSRLRAAPDEDAQLRTHVHGNQGADREDPMLSASKVQGREQGGETSAEGIVPMEATQRREVAESVAFGEAKAEKKAWADGLTPGAKSHAGGAKPEETAWADELTPRAKSHAESDWMAELYPRPPVKQWGTRDQASESQDQVKKPGVVLQERASPDLEPLVRDVEAVPPTVGTTVSPQHRAEEQHVVTTLPSSDGMQAVTMEGSTLERLTTGTGTGEVATAAHVEDKAKKAAELKEDVATPEPHALASAGERPEGEQAAESAMDSFMARHEGKVGPSDEASGLADVHVGKEGQDGKSAIDRFLARAAERARSQVRRSVVADAGVVDTDEGGEIRESLMERLGWRADAMAPTEAPDVAEPVKSVPRSELAERLGWIEATQEEIPWEEEDGRRPARQSMDWRHGTGRGYTWSPYKKERESPEERRQRGVRGGRRRGPGPGMEAREEGVEGEPPSRRPGRRDEDEEEEIVPPDYPPHNPAEYYVPNALEAAGLELGQHDYMDLERMFQLALEPQHSINFGPPVHWSRLTNRISPEQYLEANKHKVVEVMKVQGMELTEETWKEVKEKSIKDFQEWEKQMDMEKLMAGDSLFGNVKAEERFLQELVEENVPAGHPLLGHMHQTLKSLENNPHWTFQQKAKFISGMIKDLNSQQASSGH</sequence>
<feature type="compositionally biased region" description="Basic and acidic residues" evidence="1">
    <location>
        <begin position="560"/>
        <end position="572"/>
    </location>
</feature>
<feature type="region of interest" description="Disordered" evidence="1">
    <location>
        <begin position="527"/>
        <end position="622"/>
    </location>
</feature>
<protein>
    <submittedName>
        <fullName evidence="2">Uncharacterized protein</fullName>
    </submittedName>
</protein>
<feature type="compositionally biased region" description="Basic and acidic residues" evidence="1">
    <location>
        <begin position="126"/>
        <end position="136"/>
    </location>
</feature>
<reference evidence="2" key="1">
    <citation type="submission" date="2020-12" db="EMBL/GenBank/DDBJ databases">
        <authorList>
            <person name="Iha C."/>
        </authorList>
    </citation>
    <scope>NUCLEOTIDE SEQUENCE</scope>
</reference>
<dbReference type="EMBL" id="CAJHUC010001947">
    <property type="protein sequence ID" value="CAD7702788.1"/>
    <property type="molecule type" value="Genomic_DNA"/>
</dbReference>
<comment type="caution">
    <text evidence="2">The sequence shown here is derived from an EMBL/GenBank/DDBJ whole genome shotgun (WGS) entry which is preliminary data.</text>
</comment>
<feature type="compositionally biased region" description="Low complexity" evidence="1">
    <location>
        <begin position="358"/>
        <end position="370"/>
    </location>
</feature>
<feature type="compositionally biased region" description="Basic and acidic residues" evidence="1">
    <location>
        <begin position="252"/>
        <end position="262"/>
    </location>
</feature>
<evidence type="ECO:0000256" key="1">
    <source>
        <dbReference type="SAM" id="MobiDB-lite"/>
    </source>
</evidence>
<feature type="compositionally biased region" description="Polar residues" evidence="1">
    <location>
        <begin position="334"/>
        <end position="343"/>
    </location>
</feature>
<feature type="region of interest" description="Disordered" evidence="1">
    <location>
        <begin position="107"/>
        <end position="428"/>
    </location>
</feature>
<feature type="region of interest" description="Disordered" evidence="1">
    <location>
        <begin position="24"/>
        <end position="67"/>
    </location>
</feature>
<feature type="compositionally biased region" description="Basic and acidic residues" evidence="1">
    <location>
        <begin position="371"/>
        <end position="386"/>
    </location>
</feature>
<dbReference type="OrthoDB" id="552257at2759"/>